<dbReference type="PANTHER" id="PTHR35606">
    <property type="entry name" value="CELLULOSE-BINDING FAMILY II PROTEIN"/>
    <property type="match status" value="1"/>
</dbReference>
<sequence length="319" mass="35951">MTLFKHPNFVYCTIIRHSSITAMVSSDFSSVPAFVLAITWVATSVKESAALNFTAEHAPFGTITSDRGECVIGNPDTYISTEDLKWIFDNKVEHDAETYNYWLIDDIVANNGVINYCIRWDNTNTVLTKEVAEKLQPMLARQHAAWNRWLVGYGCWPFEEIEVNVVGFAARDASNLEWSDDSLGKIYIGDLDENGAPQCPHTCYRSPDEYTGGWSESSGCETDPFDVSLWPTEGMGGGMGNYWGMQVDLEDMLGHLDDEELEIVSHEMGHAFSLPDFYKGRPANFKPCIMDAGKSSTVTDTDGWMLRRVLETKRHNYNF</sequence>
<dbReference type="AlphaFoldDB" id="A0A225V361"/>
<dbReference type="Proteomes" id="UP000198211">
    <property type="component" value="Unassembled WGS sequence"/>
</dbReference>
<evidence type="ECO:0000313" key="1">
    <source>
        <dbReference type="EMBL" id="OWY99712.1"/>
    </source>
</evidence>
<protein>
    <recommendedName>
        <fullName evidence="3">Neutral zinc metallopeptidase</fullName>
    </recommendedName>
</protein>
<keyword evidence="2" id="KW-1185">Reference proteome</keyword>
<dbReference type="PANTHER" id="PTHR35606:SF4">
    <property type="entry name" value="CELLULOSE-BINDING FAMILY II PROTEIN"/>
    <property type="match status" value="1"/>
</dbReference>
<evidence type="ECO:0000313" key="2">
    <source>
        <dbReference type="Proteomes" id="UP000198211"/>
    </source>
</evidence>
<proteinExistence type="predicted"/>
<gene>
    <name evidence="1" type="ORF">PHMEG_00029248</name>
</gene>
<organism evidence="1 2">
    <name type="scientific">Phytophthora megakarya</name>
    <dbReference type="NCBI Taxonomy" id="4795"/>
    <lineage>
        <taxon>Eukaryota</taxon>
        <taxon>Sar</taxon>
        <taxon>Stramenopiles</taxon>
        <taxon>Oomycota</taxon>
        <taxon>Peronosporomycetes</taxon>
        <taxon>Peronosporales</taxon>
        <taxon>Peronosporaceae</taxon>
        <taxon>Phytophthora</taxon>
    </lineage>
</organism>
<name>A0A225V361_9STRA</name>
<evidence type="ECO:0008006" key="3">
    <source>
        <dbReference type="Google" id="ProtNLM"/>
    </source>
</evidence>
<comment type="caution">
    <text evidence="1">The sequence shown here is derived from an EMBL/GenBank/DDBJ whole genome shotgun (WGS) entry which is preliminary data.</text>
</comment>
<reference evidence="2" key="1">
    <citation type="submission" date="2017-03" db="EMBL/GenBank/DDBJ databases">
        <title>Phytopthora megakarya and P. palmivora, two closely related causual agents of cacao black pod achieved similar genome size and gene model numbers by different mechanisms.</title>
        <authorList>
            <person name="Ali S."/>
            <person name="Shao J."/>
            <person name="Larry D.J."/>
            <person name="Kronmiller B."/>
            <person name="Shen D."/>
            <person name="Strem M.D."/>
            <person name="Melnick R.L."/>
            <person name="Guiltinan M.J."/>
            <person name="Tyler B.M."/>
            <person name="Meinhardt L.W."/>
            <person name="Bailey B.A."/>
        </authorList>
    </citation>
    <scope>NUCLEOTIDE SEQUENCE [LARGE SCALE GENOMIC DNA]</scope>
    <source>
        <strain evidence="2">zdho120</strain>
    </source>
</reference>
<dbReference type="OrthoDB" id="113282at2759"/>
<dbReference type="EMBL" id="NBNE01008234">
    <property type="protein sequence ID" value="OWY99712.1"/>
    <property type="molecule type" value="Genomic_DNA"/>
</dbReference>
<accession>A0A225V361</accession>